<feature type="compositionally biased region" description="Basic and acidic residues" evidence="1">
    <location>
        <begin position="46"/>
        <end position="58"/>
    </location>
</feature>
<dbReference type="AlphaFoldDB" id="A0A835CIF5"/>
<feature type="region of interest" description="Disordered" evidence="1">
    <location>
        <begin position="46"/>
        <end position="91"/>
    </location>
</feature>
<protein>
    <submittedName>
        <fullName evidence="2">Uncharacterized protein</fullName>
    </submittedName>
</protein>
<feature type="compositionally biased region" description="Basic residues" evidence="1">
    <location>
        <begin position="77"/>
        <end position="91"/>
    </location>
</feature>
<comment type="caution">
    <text evidence="2">The sequence shown here is derived from an EMBL/GenBank/DDBJ whole genome shotgun (WGS) entry which is preliminary data.</text>
</comment>
<organism evidence="2 3">
    <name type="scientific">Senna tora</name>
    <dbReference type="NCBI Taxonomy" id="362788"/>
    <lineage>
        <taxon>Eukaryota</taxon>
        <taxon>Viridiplantae</taxon>
        <taxon>Streptophyta</taxon>
        <taxon>Embryophyta</taxon>
        <taxon>Tracheophyta</taxon>
        <taxon>Spermatophyta</taxon>
        <taxon>Magnoliopsida</taxon>
        <taxon>eudicotyledons</taxon>
        <taxon>Gunneridae</taxon>
        <taxon>Pentapetalae</taxon>
        <taxon>rosids</taxon>
        <taxon>fabids</taxon>
        <taxon>Fabales</taxon>
        <taxon>Fabaceae</taxon>
        <taxon>Caesalpinioideae</taxon>
        <taxon>Cassia clade</taxon>
        <taxon>Senna</taxon>
    </lineage>
</organism>
<evidence type="ECO:0000313" key="2">
    <source>
        <dbReference type="EMBL" id="KAF7844346.1"/>
    </source>
</evidence>
<accession>A0A835CIF5</accession>
<dbReference type="Proteomes" id="UP000634136">
    <property type="component" value="Unassembled WGS sequence"/>
</dbReference>
<sequence>MEISDVKNPVKSILTRVESKDTYLKRDDDATEARWQRCGDDARSATCVGDRESFEKRRQSGRRRRPLWLGLRDRKPWKGKSGKRESRRRRV</sequence>
<reference evidence="2" key="1">
    <citation type="submission" date="2020-09" db="EMBL/GenBank/DDBJ databases">
        <title>Genome-Enabled Discovery of Anthraquinone Biosynthesis in Senna tora.</title>
        <authorList>
            <person name="Kang S.-H."/>
            <person name="Pandey R.P."/>
            <person name="Lee C.-M."/>
            <person name="Sim J.-S."/>
            <person name="Jeong J.-T."/>
            <person name="Choi B.-S."/>
            <person name="Jung M."/>
            <person name="Ginzburg D."/>
            <person name="Zhao K."/>
            <person name="Won S.Y."/>
            <person name="Oh T.-J."/>
            <person name="Yu Y."/>
            <person name="Kim N.-H."/>
            <person name="Lee O.R."/>
            <person name="Lee T.-H."/>
            <person name="Bashyal P."/>
            <person name="Kim T.-S."/>
            <person name="Lee W.-H."/>
            <person name="Kawkins C."/>
            <person name="Kim C.-K."/>
            <person name="Kim J.S."/>
            <person name="Ahn B.O."/>
            <person name="Rhee S.Y."/>
            <person name="Sohng J.K."/>
        </authorList>
    </citation>
    <scope>NUCLEOTIDE SEQUENCE</scope>
    <source>
        <tissue evidence="2">Leaf</tissue>
    </source>
</reference>
<gene>
    <name evidence="2" type="ORF">G2W53_001251</name>
</gene>
<name>A0A835CIF5_9FABA</name>
<evidence type="ECO:0000313" key="3">
    <source>
        <dbReference type="Proteomes" id="UP000634136"/>
    </source>
</evidence>
<evidence type="ECO:0000256" key="1">
    <source>
        <dbReference type="SAM" id="MobiDB-lite"/>
    </source>
</evidence>
<proteinExistence type="predicted"/>
<keyword evidence="3" id="KW-1185">Reference proteome</keyword>
<dbReference type="EMBL" id="JAAIUW010000001">
    <property type="protein sequence ID" value="KAF7844346.1"/>
    <property type="molecule type" value="Genomic_DNA"/>
</dbReference>